<evidence type="ECO:0000259" key="2">
    <source>
        <dbReference type="PROSITE" id="PS51031"/>
    </source>
</evidence>
<dbReference type="Proteomes" id="UP000478052">
    <property type="component" value="Unassembled WGS sequence"/>
</dbReference>
<accession>A0A6G0Y1U3</accession>
<proteinExistence type="predicted"/>
<dbReference type="GO" id="GO:0005634">
    <property type="term" value="C:nucleus"/>
    <property type="evidence" value="ECO:0007669"/>
    <property type="project" value="UniProtKB-SubCell"/>
</dbReference>
<dbReference type="PROSITE" id="PS51031">
    <property type="entry name" value="BESS"/>
    <property type="match status" value="1"/>
</dbReference>
<keyword evidence="4" id="KW-1185">Reference proteome</keyword>
<comment type="caution">
    <text evidence="3">The sequence shown here is derived from an EMBL/GenBank/DDBJ whole genome shotgun (WGS) entry which is preliminary data.</text>
</comment>
<feature type="domain" description="BESS" evidence="2">
    <location>
        <begin position="43"/>
        <end position="82"/>
    </location>
</feature>
<name>A0A6G0Y1U3_APHCR</name>
<dbReference type="AlphaFoldDB" id="A0A6G0Y1U3"/>
<sequence>MSTTYENDSVEVESIDATDNFFQFDIDENSGGEIVLGVVANKCDEDLMFLKSLLPDLKSPPRAQKIRTKIQLQEVLYNAITAVEPTVSTHTFTTPAIINFR</sequence>
<evidence type="ECO:0000256" key="1">
    <source>
        <dbReference type="PROSITE-ProRule" id="PRU00371"/>
    </source>
</evidence>
<evidence type="ECO:0000313" key="4">
    <source>
        <dbReference type="Proteomes" id="UP000478052"/>
    </source>
</evidence>
<comment type="subcellular location">
    <subcellularLocation>
        <location evidence="1">Nucleus</location>
    </subcellularLocation>
</comment>
<reference evidence="3 4" key="1">
    <citation type="submission" date="2019-08" db="EMBL/GenBank/DDBJ databases">
        <title>Whole genome of Aphis craccivora.</title>
        <authorList>
            <person name="Voronova N.V."/>
            <person name="Shulinski R.S."/>
            <person name="Bandarenka Y.V."/>
            <person name="Zhorov D.G."/>
            <person name="Warner D."/>
        </authorList>
    </citation>
    <scope>NUCLEOTIDE SEQUENCE [LARGE SCALE GENOMIC DNA]</scope>
    <source>
        <strain evidence="3">180601</strain>
        <tissue evidence="3">Whole Body</tissue>
    </source>
</reference>
<dbReference type="GO" id="GO:0003677">
    <property type="term" value="F:DNA binding"/>
    <property type="evidence" value="ECO:0007669"/>
    <property type="project" value="InterPro"/>
</dbReference>
<dbReference type="EMBL" id="VUJU01006717">
    <property type="protein sequence ID" value="KAF0747782.1"/>
    <property type="molecule type" value="Genomic_DNA"/>
</dbReference>
<evidence type="ECO:0000313" key="3">
    <source>
        <dbReference type="EMBL" id="KAF0747782.1"/>
    </source>
</evidence>
<organism evidence="3 4">
    <name type="scientific">Aphis craccivora</name>
    <name type="common">Cowpea aphid</name>
    <dbReference type="NCBI Taxonomy" id="307492"/>
    <lineage>
        <taxon>Eukaryota</taxon>
        <taxon>Metazoa</taxon>
        <taxon>Ecdysozoa</taxon>
        <taxon>Arthropoda</taxon>
        <taxon>Hexapoda</taxon>
        <taxon>Insecta</taxon>
        <taxon>Pterygota</taxon>
        <taxon>Neoptera</taxon>
        <taxon>Paraneoptera</taxon>
        <taxon>Hemiptera</taxon>
        <taxon>Sternorrhyncha</taxon>
        <taxon>Aphidomorpha</taxon>
        <taxon>Aphidoidea</taxon>
        <taxon>Aphididae</taxon>
        <taxon>Aphidini</taxon>
        <taxon>Aphis</taxon>
        <taxon>Aphis</taxon>
    </lineage>
</organism>
<protein>
    <recommendedName>
        <fullName evidence="2">BESS domain-containing protein</fullName>
    </recommendedName>
</protein>
<gene>
    <name evidence="3" type="ORF">FWK35_00017489</name>
</gene>
<dbReference type="Pfam" id="PF02944">
    <property type="entry name" value="BESS"/>
    <property type="match status" value="1"/>
</dbReference>
<dbReference type="InterPro" id="IPR004210">
    <property type="entry name" value="BESS_motif"/>
</dbReference>
<keyword evidence="1" id="KW-0539">Nucleus</keyword>